<dbReference type="OrthoDB" id="2449131at2"/>
<organism evidence="1 2">
    <name type="scientific">Salipaludibacillus neizhouensis</name>
    <dbReference type="NCBI Taxonomy" id="885475"/>
    <lineage>
        <taxon>Bacteria</taxon>
        <taxon>Bacillati</taxon>
        <taxon>Bacillota</taxon>
        <taxon>Bacilli</taxon>
        <taxon>Bacillales</taxon>
        <taxon>Bacillaceae</taxon>
    </lineage>
</organism>
<accession>A0A3A9KAV6</accession>
<dbReference type="Proteomes" id="UP000281498">
    <property type="component" value="Unassembled WGS sequence"/>
</dbReference>
<protein>
    <submittedName>
        <fullName evidence="1">Uncharacterized protein</fullName>
    </submittedName>
</protein>
<evidence type="ECO:0000313" key="1">
    <source>
        <dbReference type="EMBL" id="RKL67601.1"/>
    </source>
</evidence>
<dbReference type="RefSeq" id="WP_110935235.1">
    <property type="nucleotide sequence ID" value="NZ_KZ614146.1"/>
</dbReference>
<reference evidence="1 2" key="1">
    <citation type="submission" date="2017-10" db="EMBL/GenBank/DDBJ databases">
        <title>Bacillus sp. nov., a halophilic bacterium isolated from a Keqin Lake.</title>
        <authorList>
            <person name="Wang H."/>
        </authorList>
    </citation>
    <scope>NUCLEOTIDE SEQUENCE [LARGE SCALE GENOMIC DNA]</scope>
    <source>
        <strain evidence="1 2">KCTC 13187</strain>
    </source>
</reference>
<proteinExistence type="predicted"/>
<sequence>MLYLRLISVTLAVLLLSGCLYPQNERRENQVPNEAQLQSVQTAVEQYQENRSVLPIKTREADTPIFRKYPIEFAQLVPGFLESAPGNSFENGGTYQYVLTNVEEEPLVKLIDLRITQTIQDLERRLYSYRGDHEFAPVEEVVGYELLKLDFEALKYEEEPTVDSPFHPTHRLPLFMKTDGSIVIDYSLDIQYYLEEYGWGEFSEGDDLRWLLVEHAPFVPAYSAPQTVENGEVIFIEN</sequence>
<keyword evidence="2" id="KW-1185">Reference proteome</keyword>
<name>A0A3A9KAV6_9BACI</name>
<dbReference type="EMBL" id="PDOE01000003">
    <property type="protein sequence ID" value="RKL67601.1"/>
    <property type="molecule type" value="Genomic_DNA"/>
</dbReference>
<dbReference type="PROSITE" id="PS51257">
    <property type="entry name" value="PROKAR_LIPOPROTEIN"/>
    <property type="match status" value="1"/>
</dbReference>
<comment type="caution">
    <text evidence="1">The sequence shown here is derived from an EMBL/GenBank/DDBJ whole genome shotgun (WGS) entry which is preliminary data.</text>
</comment>
<evidence type="ECO:0000313" key="2">
    <source>
        <dbReference type="Proteomes" id="UP000281498"/>
    </source>
</evidence>
<gene>
    <name evidence="1" type="ORF">CR203_09630</name>
</gene>
<dbReference type="AlphaFoldDB" id="A0A3A9KAV6"/>